<dbReference type="CDD" id="cd03213">
    <property type="entry name" value="ABCG_EPDR"/>
    <property type="match status" value="1"/>
</dbReference>
<keyword evidence="5" id="KW-0067">ATP-binding</keyword>
<keyword evidence="7 9" id="KW-0472">Membrane</keyword>
<feature type="transmembrane region" description="Helical" evidence="9">
    <location>
        <begin position="802"/>
        <end position="821"/>
    </location>
</feature>
<dbReference type="EMBL" id="ML976705">
    <property type="protein sequence ID" value="KAF1969869.1"/>
    <property type="molecule type" value="Genomic_DNA"/>
</dbReference>
<name>A0A6A5V0X2_9PLEO</name>
<dbReference type="InterPro" id="IPR003439">
    <property type="entry name" value="ABC_transporter-like_ATP-bd"/>
</dbReference>
<dbReference type="GO" id="GO:0140359">
    <property type="term" value="F:ABC-type transporter activity"/>
    <property type="evidence" value="ECO:0007669"/>
    <property type="project" value="InterPro"/>
</dbReference>
<dbReference type="GO" id="GO:0016887">
    <property type="term" value="F:ATP hydrolysis activity"/>
    <property type="evidence" value="ECO:0007669"/>
    <property type="project" value="InterPro"/>
</dbReference>
<keyword evidence="4" id="KW-0547">Nucleotide-binding</keyword>
<dbReference type="SMART" id="SM00382">
    <property type="entry name" value="AAA"/>
    <property type="match status" value="1"/>
</dbReference>
<keyword evidence="2" id="KW-0813">Transport</keyword>
<dbReference type="InterPro" id="IPR003593">
    <property type="entry name" value="AAA+_ATPase"/>
</dbReference>
<sequence>MSSSKGTNPKGTSTAIPSASKPTSVDSAEASAIPTEVPTEVPAEGFLMPDGKTYSNFSTKESAGYFRTLNSSTTGCYAENGSMPILLADKDLCNLGFFCPNSTDNAPPQYCPPSFDCQAKRMMGKSCPPQGLLEPVICKGGYYCPKGGKEMIECPKGSYCPEGSFEPWPCAYGAICPAKSQRQIVTMPLGFMIAFDILLGIIVGLGFFISAWRKGRKKNYAALPNPGEKDLDSDDIELLTKGSKDQQDDHDDLSANPDFQVFMRYIGRLIKTKDVGLSFDFEDLEFEPKAGKKILKGVSGYIQSGSMWAVMGGSGAGKSTFFNVLMGKTRHTGGVIKVNGHPKDMAKYKKLIGFVPQDDIVLPELTVRENILHSARCRLPMTWKDKDIQAYVDALISCIGLSHVQHSLVGDANKPVVSGGQRKRVSIGMELAAAPMCIFLDEPTSGLDATSASSIMRLLKAITRLGVTTITIIHQPREQIFHGFDNILLLGLGSEIYAGPTSEAPTYFDSLGFTFPSRANPADVIMDIINGEGGEYRQDHAMSETPVARLIESWRTRHQREAPSRTQSHSPPQPQHLLPEDAYDPPEGSYHDALAAPKRPRPVSMISTADQEAELKQTMKKRGASWYAQTYYCCKRSITQQVRLKNSFFFEIGTGAFAGGIIGLSAFTAEGQLFKGIYHDSFSIVSHAVNYTSAPQLGLLGAMAIGLAASAPAVKVFGEEKLIFNREASSGHSMSAYYVGKMVSVLPRLFIASLHFSVFMGILATPLMSWPDMFVANLLYFFCVYGLASCIGMLVKREDGPLLAVMASLIIGILGGVAPPLSKVKEWNIEFLWRMSPGVWFTESYFSQCLRPLEYLYMLDLAKAATGFNIGNYSLDMGILIALGVVYRVIAFVLLVTVQRKR</sequence>
<feature type="transmembrane region" description="Helical" evidence="9">
    <location>
        <begin position="877"/>
        <end position="898"/>
    </location>
</feature>
<feature type="domain" description="ABC transporter" evidence="10">
    <location>
        <begin position="279"/>
        <end position="517"/>
    </location>
</feature>
<evidence type="ECO:0000256" key="5">
    <source>
        <dbReference type="ARBA" id="ARBA00022840"/>
    </source>
</evidence>
<feature type="region of interest" description="Disordered" evidence="8">
    <location>
        <begin position="1"/>
        <end position="35"/>
    </location>
</feature>
<evidence type="ECO:0000256" key="7">
    <source>
        <dbReference type="ARBA" id="ARBA00023136"/>
    </source>
</evidence>
<organism evidence="11 12">
    <name type="scientific">Bimuria novae-zelandiae CBS 107.79</name>
    <dbReference type="NCBI Taxonomy" id="1447943"/>
    <lineage>
        <taxon>Eukaryota</taxon>
        <taxon>Fungi</taxon>
        <taxon>Dikarya</taxon>
        <taxon>Ascomycota</taxon>
        <taxon>Pezizomycotina</taxon>
        <taxon>Dothideomycetes</taxon>
        <taxon>Pleosporomycetidae</taxon>
        <taxon>Pleosporales</taxon>
        <taxon>Massarineae</taxon>
        <taxon>Didymosphaeriaceae</taxon>
        <taxon>Bimuria</taxon>
    </lineage>
</organism>
<dbReference type="InterPro" id="IPR043926">
    <property type="entry name" value="ABCG_dom"/>
</dbReference>
<dbReference type="PANTHER" id="PTHR48041:SF91">
    <property type="entry name" value="ABC TRANSPORTER G FAMILY MEMBER 28"/>
    <property type="match status" value="1"/>
</dbReference>
<dbReference type="SUPFAM" id="SSF52540">
    <property type="entry name" value="P-loop containing nucleoside triphosphate hydrolases"/>
    <property type="match status" value="1"/>
</dbReference>
<dbReference type="Pfam" id="PF00005">
    <property type="entry name" value="ABC_tran"/>
    <property type="match status" value="1"/>
</dbReference>
<gene>
    <name evidence="11" type="ORF">BU23DRAFT_591373</name>
</gene>
<evidence type="ECO:0000256" key="4">
    <source>
        <dbReference type="ARBA" id="ARBA00022741"/>
    </source>
</evidence>
<dbReference type="OrthoDB" id="66620at2759"/>
<evidence type="ECO:0000256" key="1">
    <source>
        <dbReference type="ARBA" id="ARBA00004141"/>
    </source>
</evidence>
<evidence type="ECO:0000256" key="6">
    <source>
        <dbReference type="ARBA" id="ARBA00022989"/>
    </source>
</evidence>
<dbReference type="GO" id="GO:0016020">
    <property type="term" value="C:membrane"/>
    <property type="evidence" value="ECO:0007669"/>
    <property type="project" value="UniProtKB-SubCell"/>
</dbReference>
<feature type="transmembrane region" description="Helical" evidence="9">
    <location>
        <begin position="189"/>
        <end position="209"/>
    </location>
</feature>
<evidence type="ECO:0000313" key="11">
    <source>
        <dbReference type="EMBL" id="KAF1969869.1"/>
    </source>
</evidence>
<accession>A0A6A5V0X2</accession>
<keyword evidence="12" id="KW-1185">Reference proteome</keyword>
<dbReference type="InterPro" id="IPR050352">
    <property type="entry name" value="ABCG_transporters"/>
</dbReference>
<feature type="transmembrane region" description="Helical" evidence="9">
    <location>
        <begin position="774"/>
        <end position="795"/>
    </location>
</feature>
<dbReference type="PANTHER" id="PTHR48041">
    <property type="entry name" value="ABC TRANSPORTER G FAMILY MEMBER 28"/>
    <property type="match status" value="1"/>
</dbReference>
<comment type="subcellular location">
    <subcellularLocation>
        <location evidence="1">Membrane</location>
        <topology evidence="1">Multi-pass membrane protein</topology>
    </subcellularLocation>
</comment>
<reference evidence="11" key="1">
    <citation type="journal article" date="2020" name="Stud. Mycol.">
        <title>101 Dothideomycetes genomes: a test case for predicting lifestyles and emergence of pathogens.</title>
        <authorList>
            <person name="Haridas S."/>
            <person name="Albert R."/>
            <person name="Binder M."/>
            <person name="Bloem J."/>
            <person name="Labutti K."/>
            <person name="Salamov A."/>
            <person name="Andreopoulos B."/>
            <person name="Baker S."/>
            <person name="Barry K."/>
            <person name="Bills G."/>
            <person name="Bluhm B."/>
            <person name="Cannon C."/>
            <person name="Castanera R."/>
            <person name="Culley D."/>
            <person name="Daum C."/>
            <person name="Ezra D."/>
            <person name="Gonzalez J."/>
            <person name="Henrissat B."/>
            <person name="Kuo A."/>
            <person name="Liang C."/>
            <person name="Lipzen A."/>
            <person name="Lutzoni F."/>
            <person name="Magnuson J."/>
            <person name="Mondo S."/>
            <person name="Nolan M."/>
            <person name="Ohm R."/>
            <person name="Pangilinan J."/>
            <person name="Park H.-J."/>
            <person name="Ramirez L."/>
            <person name="Alfaro M."/>
            <person name="Sun H."/>
            <person name="Tritt A."/>
            <person name="Yoshinaga Y."/>
            <person name="Zwiers L.-H."/>
            <person name="Turgeon B."/>
            <person name="Goodwin S."/>
            <person name="Spatafora J."/>
            <person name="Crous P."/>
            <person name="Grigoriev I."/>
        </authorList>
    </citation>
    <scope>NUCLEOTIDE SEQUENCE</scope>
    <source>
        <strain evidence="11">CBS 107.79</strain>
    </source>
</reference>
<proteinExistence type="predicted"/>
<dbReference type="InterPro" id="IPR027417">
    <property type="entry name" value="P-loop_NTPase"/>
</dbReference>
<feature type="region of interest" description="Disordered" evidence="8">
    <location>
        <begin position="557"/>
        <end position="603"/>
    </location>
</feature>
<dbReference type="FunFam" id="3.40.50.300:FF:000367">
    <property type="entry name" value="ABC transporter G family member 24"/>
    <property type="match status" value="1"/>
</dbReference>
<evidence type="ECO:0000256" key="2">
    <source>
        <dbReference type="ARBA" id="ARBA00022448"/>
    </source>
</evidence>
<dbReference type="InterPro" id="IPR017871">
    <property type="entry name" value="ABC_transporter-like_CS"/>
</dbReference>
<feature type="transmembrane region" description="Helical" evidence="9">
    <location>
        <begin position="749"/>
        <end position="768"/>
    </location>
</feature>
<dbReference type="Proteomes" id="UP000800036">
    <property type="component" value="Unassembled WGS sequence"/>
</dbReference>
<evidence type="ECO:0000259" key="10">
    <source>
        <dbReference type="PROSITE" id="PS50893"/>
    </source>
</evidence>
<evidence type="ECO:0000313" key="12">
    <source>
        <dbReference type="Proteomes" id="UP000800036"/>
    </source>
</evidence>
<keyword evidence="3 9" id="KW-0812">Transmembrane</keyword>
<protein>
    <recommendedName>
        <fullName evidence="10">ABC transporter domain-containing protein</fullName>
    </recommendedName>
</protein>
<evidence type="ECO:0000256" key="3">
    <source>
        <dbReference type="ARBA" id="ARBA00022692"/>
    </source>
</evidence>
<dbReference type="PROSITE" id="PS50893">
    <property type="entry name" value="ABC_TRANSPORTER_2"/>
    <property type="match status" value="1"/>
</dbReference>
<evidence type="ECO:0000256" key="9">
    <source>
        <dbReference type="SAM" id="Phobius"/>
    </source>
</evidence>
<feature type="transmembrane region" description="Helical" evidence="9">
    <location>
        <begin position="648"/>
        <end position="669"/>
    </location>
</feature>
<dbReference type="GO" id="GO:0005524">
    <property type="term" value="F:ATP binding"/>
    <property type="evidence" value="ECO:0007669"/>
    <property type="project" value="UniProtKB-KW"/>
</dbReference>
<feature type="transmembrane region" description="Helical" evidence="9">
    <location>
        <begin position="697"/>
        <end position="717"/>
    </location>
</feature>
<dbReference type="AlphaFoldDB" id="A0A6A5V0X2"/>
<keyword evidence="6 9" id="KW-1133">Transmembrane helix</keyword>
<dbReference type="Pfam" id="PF19055">
    <property type="entry name" value="ABC2_membrane_7"/>
    <property type="match status" value="1"/>
</dbReference>
<evidence type="ECO:0000256" key="8">
    <source>
        <dbReference type="SAM" id="MobiDB-lite"/>
    </source>
</evidence>
<feature type="compositionally biased region" description="Polar residues" evidence="8">
    <location>
        <begin position="1"/>
        <end position="26"/>
    </location>
</feature>
<dbReference type="Gene3D" id="3.40.50.300">
    <property type="entry name" value="P-loop containing nucleotide triphosphate hydrolases"/>
    <property type="match status" value="1"/>
</dbReference>
<dbReference type="PROSITE" id="PS00211">
    <property type="entry name" value="ABC_TRANSPORTER_1"/>
    <property type="match status" value="1"/>
</dbReference>